<evidence type="ECO:0000259" key="1">
    <source>
        <dbReference type="Pfam" id="PF00535"/>
    </source>
</evidence>
<dbReference type="SUPFAM" id="SSF53448">
    <property type="entry name" value="Nucleotide-diphospho-sugar transferases"/>
    <property type="match status" value="1"/>
</dbReference>
<organism evidence="2 3">
    <name type="scientific">Treponema brennaborense (strain DSM 12168 / CIP 105900 / DD5/3)</name>
    <dbReference type="NCBI Taxonomy" id="906968"/>
    <lineage>
        <taxon>Bacteria</taxon>
        <taxon>Pseudomonadati</taxon>
        <taxon>Spirochaetota</taxon>
        <taxon>Spirochaetia</taxon>
        <taxon>Spirochaetales</taxon>
        <taxon>Treponemataceae</taxon>
        <taxon>Treponema</taxon>
    </lineage>
</organism>
<dbReference type="KEGG" id="tbe:Trebr_0746"/>
<gene>
    <name evidence="2" type="ordered locus">Trebr_0746</name>
</gene>
<dbReference type="HOGENOM" id="CLU_025996_2_2_12"/>
<dbReference type="OrthoDB" id="305760at2"/>
<dbReference type="GO" id="GO:0016758">
    <property type="term" value="F:hexosyltransferase activity"/>
    <property type="evidence" value="ECO:0007669"/>
    <property type="project" value="UniProtKB-ARBA"/>
</dbReference>
<accession>F4LIE3</accession>
<evidence type="ECO:0000313" key="2">
    <source>
        <dbReference type="EMBL" id="AEE16184.1"/>
    </source>
</evidence>
<proteinExistence type="predicted"/>
<dbReference type="PANTHER" id="PTHR22916:SF3">
    <property type="entry name" value="UDP-GLCNAC:BETAGAL BETA-1,3-N-ACETYLGLUCOSAMINYLTRANSFERASE-LIKE PROTEIN 1"/>
    <property type="match status" value="1"/>
</dbReference>
<keyword evidence="2" id="KW-0808">Transferase</keyword>
<feature type="domain" description="Glycosyltransferase 2-like" evidence="1">
    <location>
        <begin position="3"/>
        <end position="171"/>
    </location>
</feature>
<dbReference type="InterPro" id="IPR029044">
    <property type="entry name" value="Nucleotide-diphossugar_trans"/>
</dbReference>
<dbReference type="STRING" id="906968.Trebr_0746"/>
<dbReference type="InterPro" id="IPR001173">
    <property type="entry name" value="Glyco_trans_2-like"/>
</dbReference>
<dbReference type="AlphaFoldDB" id="F4LIE3"/>
<name>F4LIE3_TREBD</name>
<reference evidence="3" key="1">
    <citation type="submission" date="2011-04" db="EMBL/GenBank/DDBJ databases">
        <title>The complete genome of Treponema brennaborense DSM 12168.</title>
        <authorList>
            <person name="Lucas S."/>
            <person name="Han J."/>
            <person name="Lapidus A."/>
            <person name="Bruce D."/>
            <person name="Goodwin L."/>
            <person name="Pitluck S."/>
            <person name="Peters L."/>
            <person name="Kyrpides N."/>
            <person name="Mavromatis K."/>
            <person name="Ivanova N."/>
            <person name="Mikhailova N."/>
            <person name="Pagani I."/>
            <person name="Teshima H."/>
            <person name="Detter J.C."/>
            <person name="Tapia R."/>
            <person name="Han C."/>
            <person name="Land M."/>
            <person name="Hauser L."/>
            <person name="Markowitz V."/>
            <person name="Cheng J.-F."/>
            <person name="Hugenholtz P."/>
            <person name="Woyke T."/>
            <person name="Wu D."/>
            <person name="Gronow S."/>
            <person name="Wellnitz S."/>
            <person name="Brambilla E."/>
            <person name="Klenk H.-P."/>
            <person name="Eisen J.A."/>
        </authorList>
    </citation>
    <scope>NUCLEOTIDE SEQUENCE [LARGE SCALE GENOMIC DNA]</scope>
    <source>
        <strain evidence="3">DSM 12168 / CIP 105900 / DD5/3</strain>
    </source>
</reference>
<sequence>MISVCMATYNGVRFIKEQLNSILAQLSADDELIISDDGSTDGTLEIIGSYKDDRIKLFHHKQNPSFSEIKYCRNFYYTTSNFENALIHANGDYIFLSDQDDIWLPQKKDRMVSALRTADLVMSNFNIIDDDGNILKKAFYQTNPISNFTLLNIIKSKFIGCCMAFNKEVLRASLPFPEKLLAHDYWIGLVSSQDYSFLFISEPLLNYRRFDSNVSSSTGKSKNNFLFRIRFRLVILIQLTFRIFRRRRFQK</sequence>
<dbReference type="PANTHER" id="PTHR22916">
    <property type="entry name" value="GLYCOSYLTRANSFERASE"/>
    <property type="match status" value="1"/>
</dbReference>
<dbReference type="eggNOG" id="COG1215">
    <property type="taxonomic scope" value="Bacteria"/>
</dbReference>
<protein>
    <submittedName>
        <fullName evidence="2">Glycosyl transferase family 2</fullName>
    </submittedName>
</protein>
<dbReference type="Proteomes" id="UP000006546">
    <property type="component" value="Chromosome"/>
</dbReference>
<evidence type="ECO:0000313" key="3">
    <source>
        <dbReference type="Proteomes" id="UP000006546"/>
    </source>
</evidence>
<dbReference type="EMBL" id="CP002696">
    <property type="protein sequence ID" value="AEE16184.1"/>
    <property type="molecule type" value="Genomic_DNA"/>
</dbReference>
<dbReference type="Gene3D" id="3.90.550.10">
    <property type="entry name" value="Spore Coat Polysaccharide Biosynthesis Protein SpsA, Chain A"/>
    <property type="match status" value="1"/>
</dbReference>
<keyword evidence="3" id="KW-1185">Reference proteome</keyword>
<dbReference type="Pfam" id="PF00535">
    <property type="entry name" value="Glycos_transf_2"/>
    <property type="match status" value="1"/>
</dbReference>